<accession>A0A0K0D5Z9</accession>
<evidence type="ECO:0000313" key="2">
    <source>
        <dbReference type="Proteomes" id="UP000035642"/>
    </source>
</evidence>
<reference evidence="2" key="1">
    <citation type="submission" date="2012-09" db="EMBL/GenBank/DDBJ databases">
        <authorList>
            <person name="Martin A.A."/>
        </authorList>
    </citation>
    <scope>NUCLEOTIDE SEQUENCE</scope>
</reference>
<dbReference type="GO" id="GO:0006811">
    <property type="term" value="P:monoatomic ion transport"/>
    <property type="evidence" value="ECO:0007669"/>
    <property type="project" value="InterPro"/>
</dbReference>
<dbReference type="GO" id="GO:0016020">
    <property type="term" value="C:membrane"/>
    <property type="evidence" value="ECO:0007669"/>
    <property type="project" value="InterPro"/>
</dbReference>
<keyword evidence="1" id="KW-1133">Transmembrane helix</keyword>
<dbReference type="WBParaSite" id="ACAC_0000549401-mRNA-1">
    <property type="protein sequence ID" value="ACAC_0000549401-mRNA-1"/>
    <property type="gene ID" value="ACAC_0000549401"/>
</dbReference>
<evidence type="ECO:0000313" key="3">
    <source>
        <dbReference type="WBParaSite" id="ACAC_0000549401-mRNA-1"/>
    </source>
</evidence>
<dbReference type="SUPFAM" id="SSF90112">
    <property type="entry name" value="Neurotransmitter-gated ion-channel transmembrane pore"/>
    <property type="match status" value="1"/>
</dbReference>
<dbReference type="Proteomes" id="UP000035642">
    <property type="component" value="Unassembled WGS sequence"/>
</dbReference>
<organism evidence="2 3">
    <name type="scientific">Angiostrongylus cantonensis</name>
    <name type="common">Rat lungworm</name>
    <dbReference type="NCBI Taxonomy" id="6313"/>
    <lineage>
        <taxon>Eukaryota</taxon>
        <taxon>Metazoa</taxon>
        <taxon>Ecdysozoa</taxon>
        <taxon>Nematoda</taxon>
        <taxon>Chromadorea</taxon>
        <taxon>Rhabditida</taxon>
        <taxon>Rhabditina</taxon>
        <taxon>Rhabditomorpha</taxon>
        <taxon>Strongyloidea</taxon>
        <taxon>Metastrongylidae</taxon>
        <taxon>Angiostrongylus</taxon>
    </lineage>
</organism>
<name>A0A0K0D5Z9_ANGCA</name>
<feature type="transmembrane region" description="Helical" evidence="1">
    <location>
        <begin position="111"/>
        <end position="130"/>
    </location>
</feature>
<dbReference type="InterPro" id="IPR036719">
    <property type="entry name" value="Neuro-gated_channel_TM_sf"/>
</dbReference>
<reference evidence="3" key="2">
    <citation type="submission" date="2017-02" db="UniProtKB">
        <authorList>
            <consortium name="WormBaseParasite"/>
        </authorList>
    </citation>
    <scope>IDENTIFICATION</scope>
</reference>
<keyword evidence="1" id="KW-0812">Transmembrane</keyword>
<dbReference type="InterPro" id="IPR038050">
    <property type="entry name" value="Neuro_actylchol_rec"/>
</dbReference>
<proteinExistence type="predicted"/>
<dbReference type="Gene3D" id="1.20.58.390">
    <property type="entry name" value="Neurotransmitter-gated ion-channel transmembrane domain"/>
    <property type="match status" value="1"/>
</dbReference>
<keyword evidence="1" id="KW-0472">Membrane</keyword>
<keyword evidence="2" id="KW-1185">Reference proteome</keyword>
<evidence type="ECO:0000256" key="1">
    <source>
        <dbReference type="SAM" id="Phobius"/>
    </source>
</evidence>
<sequence>MDKQRFGSMLAVVGFADKLDAKRKRHARTMKHSVIRSDSEQQWFSRFRPSHHSEVAGTNPLGPGVSLLVGMEGNGSAQHRQSDDKTRRIIMQVDQPGHLNGEKIDEMSAKLFPLLFTAFNIFYWFYYIGISGGIF</sequence>
<protein>
    <submittedName>
        <fullName evidence="3">Neur_chan_memb domain-containing protein</fullName>
    </submittedName>
</protein>
<dbReference type="AlphaFoldDB" id="A0A0K0D5Z9"/>